<dbReference type="FunFam" id="3.40.50.10240:FF:000006">
    <property type="entry name" value="Thiamin pyrophosphokinase 1"/>
    <property type="match status" value="1"/>
</dbReference>
<organism evidence="6 7">
    <name type="scientific">Stichopus japonicus</name>
    <name type="common">Sea cucumber</name>
    <dbReference type="NCBI Taxonomy" id="307972"/>
    <lineage>
        <taxon>Eukaryota</taxon>
        <taxon>Metazoa</taxon>
        <taxon>Echinodermata</taxon>
        <taxon>Eleutherozoa</taxon>
        <taxon>Echinozoa</taxon>
        <taxon>Holothuroidea</taxon>
        <taxon>Aspidochirotacea</taxon>
        <taxon>Aspidochirotida</taxon>
        <taxon>Stichopodidae</taxon>
        <taxon>Apostichopus</taxon>
    </lineage>
</organism>
<name>A0A2G8JTY3_STIJA</name>
<protein>
    <submittedName>
        <fullName evidence="6">Putative thiamine pyrophosphokinase 1</fullName>
    </submittedName>
</protein>
<dbReference type="InterPro" id="IPR036371">
    <property type="entry name" value="TPK_B1-bd_sf"/>
</dbReference>
<dbReference type="InterPro" id="IPR007373">
    <property type="entry name" value="Thiamin_PyroPKinase_B1-bd"/>
</dbReference>
<sequence>MRFVPDLLTGDFDSAKPEVLQFMKEKGAKLVETLDQNFTDFTKCLQIVHRTIEHNKLHVDCLVALGAFGGRFDHIMSIINTLFDITKTVKYPVYLIGDDNIACLLRPGNYAIEVDTGLEEGWCSLIPIGGKCKHITTTGLKYNLENQGMQFGALISTSNYLKDDAKEVTVTTDSPVLWAMGIKRLKLKEK</sequence>
<keyword evidence="2" id="KW-0547">Nucleotide-binding</keyword>
<dbReference type="PANTHER" id="PTHR13622">
    <property type="entry name" value="THIAMIN PYROPHOSPHOKINASE"/>
    <property type="match status" value="1"/>
</dbReference>
<gene>
    <name evidence="6" type="ORF">BSL78_23946</name>
</gene>
<dbReference type="Pfam" id="PF04263">
    <property type="entry name" value="TPK_catalytic"/>
    <property type="match status" value="1"/>
</dbReference>
<dbReference type="Proteomes" id="UP000230750">
    <property type="component" value="Unassembled WGS sequence"/>
</dbReference>
<dbReference type="STRING" id="307972.A0A2G8JTY3"/>
<accession>A0A2G8JTY3</accession>
<dbReference type="SMART" id="SM00983">
    <property type="entry name" value="TPK_B1_binding"/>
    <property type="match status" value="1"/>
</dbReference>
<dbReference type="GO" id="GO:0004788">
    <property type="term" value="F:thiamine diphosphokinase activity"/>
    <property type="evidence" value="ECO:0007669"/>
    <property type="project" value="InterPro"/>
</dbReference>
<proteinExistence type="predicted"/>
<keyword evidence="3 6" id="KW-0418">Kinase</keyword>
<reference evidence="6 7" key="1">
    <citation type="journal article" date="2017" name="PLoS Biol.">
        <title>The sea cucumber genome provides insights into morphological evolution and visceral regeneration.</title>
        <authorList>
            <person name="Zhang X."/>
            <person name="Sun L."/>
            <person name="Yuan J."/>
            <person name="Sun Y."/>
            <person name="Gao Y."/>
            <person name="Zhang L."/>
            <person name="Li S."/>
            <person name="Dai H."/>
            <person name="Hamel J.F."/>
            <person name="Liu C."/>
            <person name="Yu Y."/>
            <person name="Liu S."/>
            <person name="Lin W."/>
            <person name="Guo K."/>
            <person name="Jin S."/>
            <person name="Xu P."/>
            <person name="Storey K.B."/>
            <person name="Huan P."/>
            <person name="Zhang T."/>
            <person name="Zhou Y."/>
            <person name="Zhang J."/>
            <person name="Lin C."/>
            <person name="Li X."/>
            <person name="Xing L."/>
            <person name="Huo D."/>
            <person name="Sun M."/>
            <person name="Wang L."/>
            <person name="Mercier A."/>
            <person name="Li F."/>
            <person name="Yang H."/>
            <person name="Xiang J."/>
        </authorList>
    </citation>
    <scope>NUCLEOTIDE SEQUENCE [LARGE SCALE GENOMIC DNA]</scope>
    <source>
        <strain evidence="6">Shaxun</strain>
        <tissue evidence="6">Muscle</tissue>
    </source>
</reference>
<keyword evidence="1" id="KW-0808">Transferase</keyword>
<dbReference type="GO" id="GO:0006772">
    <property type="term" value="P:thiamine metabolic process"/>
    <property type="evidence" value="ECO:0007669"/>
    <property type="project" value="InterPro"/>
</dbReference>
<dbReference type="NCBIfam" id="TIGR01378">
    <property type="entry name" value="thi_PPkinase"/>
    <property type="match status" value="1"/>
</dbReference>
<dbReference type="FunFam" id="2.60.120.320:FF:000001">
    <property type="entry name" value="Thiamine pyrophosphokinase"/>
    <property type="match status" value="1"/>
</dbReference>
<dbReference type="GO" id="GO:0030975">
    <property type="term" value="F:thiamine binding"/>
    <property type="evidence" value="ECO:0007669"/>
    <property type="project" value="InterPro"/>
</dbReference>
<evidence type="ECO:0000256" key="1">
    <source>
        <dbReference type="ARBA" id="ARBA00022679"/>
    </source>
</evidence>
<evidence type="ECO:0000256" key="4">
    <source>
        <dbReference type="ARBA" id="ARBA00022840"/>
    </source>
</evidence>
<dbReference type="AlphaFoldDB" id="A0A2G8JTY3"/>
<comment type="caution">
    <text evidence="6">The sequence shown here is derived from an EMBL/GenBank/DDBJ whole genome shotgun (WGS) entry which is preliminary data.</text>
</comment>
<dbReference type="OrthoDB" id="25149at2759"/>
<dbReference type="Pfam" id="PF04265">
    <property type="entry name" value="TPK_B1_binding"/>
    <property type="match status" value="1"/>
</dbReference>
<keyword evidence="7" id="KW-1185">Reference proteome</keyword>
<evidence type="ECO:0000313" key="6">
    <source>
        <dbReference type="EMBL" id="PIK39227.1"/>
    </source>
</evidence>
<dbReference type="GO" id="GO:0009229">
    <property type="term" value="P:thiamine diphosphate biosynthetic process"/>
    <property type="evidence" value="ECO:0007669"/>
    <property type="project" value="InterPro"/>
</dbReference>
<evidence type="ECO:0000256" key="2">
    <source>
        <dbReference type="ARBA" id="ARBA00022741"/>
    </source>
</evidence>
<dbReference type="InterPro" id="IPR006282">
    <property type="entry name" value="Thi_PPkinase"/>
</dbReference>
<keyword evidence="4" id="KW-0067">ATP-binding</keyword>
<evidence type="ECO:0000256" key="3">
    <source>
        <dbReference type="ARBA" id="ARBA00022777"/>
    </source>
</evidence>
<evidence type="ECO:0000313" key="7">
    <source>
        <dbReference type="Proteomes" id="UP000230750"/>
    </source>
</evidence>
<dbReference type="PANTHER" id="PTHR13622:SF8">
    <property type="entry name" value="THIAMIN PYROPHOSPHOKINASE 1"/>
    <property type="match status" value="1"/>
</dbReference>
<dbReference type="CDD" id="cd07995">
    <property type="entry name" value="TPK"/>
    <property type="match status" value="1"/>
</dbReference>
<feature type="domain" description="Thiamin pyrophosphokinase thiamin-binding" evidence="5">
    <location>
        <begin position="108"/>
        <end position="176"/>
    </location>
</feature>
<dbReference type="SUPFAM" id="SSF63862">
    <property type="entry name" value="Thiamin pyrophosphokinase, substrate-binding domain"/>
    <property type="match status" value="1"/>
</dbReference>
<dbReference type="GO" id="GO:0016301">
    <property type="term" value="F:kinase activity"/>
    <property type="evidence" value="ECO:0007669"/>
    <property type="project" value="UniProtKB-KW"/>
</dbReference>
<dbReference type="InterPro" id="IPR036759">
    <property type="entry name" value="TPK_catalytic_sf"/>
</dbReference>
<dbReference type="SUPFAM" id="SSF63999">
    <property type="entry name" value="Thiamin pyrophosphokinase, catalytic domain"/>
    <property type="match status" value="1"/>
</dbReference>
<dbReference type="EMBL" id="MRZV01001262">
    <property type="protein sequence ID" value="PIK39227.1"/>
    <property type="molecule type" value="Genomic_DNA"/>
</dbReference>
<dbReference type="Gene3D" id="2.60.120.320">
    <property type="entry name" value="Thiamin pyrophosphokinase, thiamin-binding domain"/>
    <property type="match status" value="1"/>
</dbReference>
<dbReference type="Gene3D" id="3.40.50.10240">
    <property type="entry name" value="Thiamin pyrophosphokinase, catalytic domain"/>
    <property type="match status" value="1"/>
</dbReference>
<dbReference type="InterPro" id="IPR007371">
    <property type="entry name" value="TPK_catalytic"/>
</dbReference>
<evidence type="ECO:0000259" key="5">
    <source>
        <dbReference type="SMART" id="SM00983"/>
    </source>
</evidence>
<dbReference type="GO" id="GO:0005524">
    <property type="term" value="F:ATP binding"/>
    <property type="evidence" value="ECO:0007669"/>
    <property type="project" value="UniProtKB-KW"/>
</dbReference>